<reference evidence="12" key="1">
    <citation type="submission" date="2023-05" db="EMBL/GenBank/DDBJ databases">
        <authorList>
            <person name="Stuckert A."/>
        </authorList>
    </citation>
    <scope>NUCLEOTIDE SEQUENCE</scope>
</reference>
<keyword evidence="6" id="KW-1015">Disulfide bond</keyword>
<evidence type="ECO:0000256" key="1">
    <source>
        <dbReference type="ARBA" id="ARBA00022670"/>
    </source>
</evidence>
<organism evidence="12 13">
    <name type="scientific">Staurois parvus</name>
    <dbReference type="NCBI Taxonomy" id="386267"/>
    <lineage>
        <taxon>Eukaryota</taxon>
        <taxon>Metazoa</taxon>
        <taxon>Chordata</taxon>
        <taxon>Craniata</taxon>
        <taxon>Vertebrata</taxon>
        <taxon>Euteleostomi</taxon>
        <taxon>Amphibia</taxon>
        <taxon>Batrachia</taxon>
        <taxon>Anura</taxon>
        <taxon>Neobatrachia</taxon>
        <taxon>Ranoidea</taxon>
        <taxon>Ranidae</taxon>
        <taxon>Staurois</taxon>
    </lineage>
</organism>
<dbReference type="InterPro" id="IPR000859">
    <property type="entry name" value="CUB_dom"/>
</dbReference>
<dbReference type="SUPFAM" id="SSF55486">
    <property type="entry name" value="Metalloproteases ('zincins'), catalytic domain"/>
    <property type="match status" value="1"/>
</dbReference>
<protein>
    <recommendedName>
        <fullName evidence="9">Metalloendopeptidase</fullName>
        <ecNumber evidence="9">3.4.24.-</ecNumber>
    </recommendedName>
</protein>
<dbReference type="PROSITE" id="PS51864">
    <property type="entry name" value="ASTACIN"/>
    <property type="match status" value="1"/>
</dbReference>
<dbReference type="InterPro" id="IPR024079">
    <property type="entry name" value="MetalloPept_cat_dom_sf"/>
</dbReference>
<dbReference type="Gene3D" id="3.40.390.10">
    <property type="entry name" value="Collagenase (Catalytic Domain)"/>
    <property type="match status" value="1"/>
</dbReference>
<name>A0ABN9B799_9NEOB</name>
<dbReference type="InterPro" id="IPR001506">
    <property type="entry name" value="Peptidase_M12A"/>
</dbReference>
<evidence type="ECO:0000256" key="9">
    <source>
        <dbReference type="RuleBase" id="RU361183"/>
    </source>
</evidence>
<dbReference type="Pfam" id="PF01400">
    <property type="entry name" value="Astacin"/>
    <property type="match status" value="1"/>
</dbReference>
<feature type="binding site" evidence="8">
    <location>
        <position position="16"/>
    </location>
    <ligand>
        <name>Zn(2+)</name>
        <dbReference type="ChEBI" id="CHEBI:29105"/>
        <note>catalytic</note>
    </ligand>
</feature>
<evidence type="ECO:0000256" key="5">
    <source>
        <dbReference type="ARBA" id="ARBA00023049"/>
    </source>
</evidence>
<feature type="binding site" evidence="8">
    <location>
        <position position="12"/>
    </location>
    <ligand>
        <name>Zn(2+)</name>
        <dbReference type="ChEBI" id="CHEBI:29105"/>
        <note>catalytic</note>
    </ligand>
</feature>
<evidence type="ECO:0000256" key="7">
    <source>
        <dbReference type="PROSITE-ProRule" id="PRU00059"/>
    </source>
</evidence>
<proteinExistence type="predicted"/>
<dbReference type="SUPFAM" id="SSF49854">
    <property type="entry name" value="Spermadhesin, CUB domain"/>
    <property type="match status" value="2"/>
</dbReference>
<dbReference type="PANTHER" id="PTHR10127:SF887">
    <property type="entry name" value="EMBRYONIC PROTEIN UVS.2"/>
    <property type="match status" value="1"/>
</dbReference>
<evidence type="ECO:0000313" key="12">
    <source>
        <dbReference type="EMBL" id="CAI9543459.1"/>
    </source>
</evidence>
<evidence type="ECO:0000256" key="6">
    <source>
        <dbReference type="ARBA" id="ARBA00023157"/>
    </source>
</evidence>
<evidence type="ECO:0000256" key="8">
    <source>
        <dbReference type="PROSITE-ProRule" id="PRU01211"/>
    </source>
</evidence>
<keyword evidence="13" id="KW-1185">Reference proteome</keyword>
<feature type="non-terminal residue" evidence="12">
    <location>
        <position position="1"/>
    </location>
</feature>
<comment type="cofactor">
    <cofactor evidence="8 9">
        <name>Zn(2+)</name>
        <dbReference type="ChEBI" id="CHEBI:29105"/>
    </cofactor>
    <text evidence="8 9">Binds 1 zinc ion per subunit.</text>
</comment>
<evidence type="ECO:0000256" key="4">
    <source>
        <dbReference type="ARBA" id="ARBA00022833"/>
    </source>
</evidence>
<evidence type="ECO:0000256" key="2">
    <source>
        <dbReference type="ARBA" id="ARBA00022723"/>
    </source>
</evidence>
<feature type="domain" description="Peptidase M12A" evidence="11">
    <location>
        <begin position="1"/>
        <end position="113"/>
    </location>
</feature>
<evidence type="ECO:0000256" key="3">
    <source>
        <dbReference type="ARBA" id="ARBA00022801"/>
    </source>
</evidence>
<dbReference type="EMBL" id="CATNWA010002664">
    <property type="protein sequence ID" value="CAI9543459.1"/>
    <property type="molecule type" value="Genomic_DNA"/>
</dbReference>
<evidence type="ECO:0000259" key="10">
    <source>
        <dbReference type="PROSITE" id="PS01180"/>
    </source>
</evidence>
<comment type="caution">
    <text evidence="12">The sequence shown here is derived from an EMBL/GenBank/DDBJ whole genome shotgun (WGS) entry which is preliminary data.</text>
</comment>
<dbReference type="PANTHER" id="PTHR10127">
    <property type="entry name" value="DISCOIDIN, CUB, EGF, LAMININ , AND ZINC METALLOPROTEASE DOMAIN CONTAINING"/>
    <property type="match status" value="1"/>
</dbReference>
<evidence type="ECO:0000313" key="13">
    <source>
        <dbReference type="Proteomes" id="UP001162483"/>
    </source>
</evidence>
<dbReference type="PROSITE" id="PS01180">
    <property type="entry name" value="CUB"/>
    <property type="match status" value="2"/>
</dbReference>
<dbReference type="Gene3D" id="2.60.120.290">
    <property type="entry name" value="Spermadhesin, CUB domain"/>
    <property type="match status" value="2"/>
</dbReference>
<evidence type="ECO:0000259" key="11">
    <source>
        <dbReference type="PROSITE" id="PS51864"/>
    </source>
</evidence>
<dbReference type="CDD" id="cd00041">
    <property type="entry name" value="CUB"/>
    <property type="match status" value="2"/>
</dbReference>
<keyword evidence="5 8" id="KW-0482">Metalloprotease</keyword>
<comment type="caution">
    <text evidence="7">Lacks conserved residue(s) required for the propagation of feature annotation.</text>
</comment>
<dbReference type="Proteomes" id="UP001162483">
    <property type="component" value="Unassembled WGS sequence"/>
</dbReference>
<feature type="active site" evidence="8">
    <location>
        <position position="13"/>
    </location>
</feature>
<keyword evidence="1 8" id="KW-0645">Protease</keyword>
<feature type="domain" description="CUB" evidence="10">
    <location>
        <begin position="115"/>
        <end position="227"/>
    </location>
</feature>
<dbReference type="EC" id="3.4.24.-" evidence="9"/>
<dbReference type="Pfam" id="PF00431">
    <property type="entry name" value="CUB"/>
    <property type="match status" value="2"/>
</dbReference>
<keyword evidence="3 8" id="KW-0378">Hydrolase</keyword>
<keyword evidence="4 8" id="KW-0862">Zinc</keyword>
<accession>A0ABN9B799</accession>
<dbReference type="PRINTS" id="PR00480">
    <property type="entry name" value="ASTACIN"/>
</dbReference>
<keyword evidence="2 8" id="KW-0479">Metal-binding</keyword>
<feature type="domain" description="CUB" evidence="10">
    <location>
        <begin position="229"/>
        <end position="337"/>
    </location>
</feature>
<feature type="binding site" evidence="8">
    <location>
        <position position="22"/>
    </location>
    <ligand>
        <name>Zn(2+)</name>
        <dbReference type="ChEBI" id="CHEBI:29105"/>
        <note>catalytic</note>
    </ligand>
</feature>
<dbReference type="InterPro" id="IPR035914">
    <property type="entry name" value="Sperma_CUB_dom_sf"/>
</dbReference>
<gene>
    <name evidence="12" type="ORF">SPARVUS_LOCUS2284331</name>
</gene>
<sequence length="338" mass="37092">GGGCVYRGIIQHELQHALGFHHEHARSDRDNYVDINYQYISEGYQGDFAKADTNNLGSPYDYGSVMHYDAYAFTNTSNQPTIVPKPDPNVPIGQRIGLSALDVLKINRLYQCSVCSTLLNSNTGIFTSANYPFAYPDNADCVWLIRAPSGQASLNFNSFNIQSSPNCESDYMRIYDGPSKNSPILLDKMCGSITIPPLIASTSHMLVELVSDGAVGGVGFQATYSSVQCGGTFFNSQGSFASPGYPGNYSPYMNCNYTITAPVGYKIALTISDFHVEYARFCIHDYLKLFMDGKQRGPFCGDLSIPVLYSKGNSMVLVFHSDASDQAKGFQISYTFSE</sequence>
<dbReference type="SMART" id="SM00042">
    <property type="entry name" value="CUB"/>
    <property type="match status" value="2"/>
</dbReference>